<dbReference type="Gene3D" id="3.40.50.1820">
    <property type="entry name" value="alpha/beta hydrolase"/>
    <property type="match status" value="1"/>
</dbReference>
<dbReference type="Proteomes" id="UP000182427">
    <property type="component" value="Chromosome I"/>
</dbReference>
<evidence type="ECO:0000256" key="1">
    <source>
        <dbReference type="SAM" id="SignalP"/>
    </source>
</evidence>
<dbReference type="RefSeq" id="WP_083344150.1">
    <property type="nucleotide sequence ID" value="NZ_LT629690.1"/>
</dbReference>
<dbReference type="PANTHER" id="PTHR32015">
    <property type="entry name" value="FASTING INDUCED LIPASE"/>
    <property type="match status" value="1"/>
</dbReference>
<evidence type="ECO:0000259" key="2">
    <source>
        <dbReference type="Pfam" id="PF18067"/>
    </source>
</evidence>
<dbReference type="Gene3D" id="2.60.40.2190">
    <property type="match status" value="1"/>
</dbReference>
<dbReference type="InterPro" id="IPR029058">
    <property type="entry name" value="AB_hydrolase_fold"/>
</dbReference>
<accession>A0A1G7H822</accession>
<proteinExistence type="predicted"/>
<evidence type="ECO:0000313" key="3">
    <source>
        <dbReference type="EMBL" id="SDE96525.1"/>
    </source>
</evidence>
<protein>
    <submittedName>
        <fullName evidence="3">Lipase (Class 2)</fullName>
    </submittedName>
</protein>
<feature type="chain" id="PRO_5009241266" evidence="1">
    <location>
        <begin position="25"/>
        <end position="451"/>
    </location>
</feature>
<dbReference type="GO" id="GO:0016298">
    <property type="term" value="F:lipase activity"/>
    <property type="evidence" value="ECO:0007669"/>
    <property type="project" value="TreeGrafter"/>
</dbReference>
<gene>
    <name evidence="3" type="ORF">SAMN05444167_0952</name>
</gene>
<organism evidence="3 4">
    <name type="scientific">Terriglobus roseus</name>
    <dbReference type="NCBI Taxonomy" id="392734"/>
    <lineage>
        <taxon>Bacteria</taxon>
        <taxon>Pseudomonadati</taxon>
        <taxon>Acidobacteriota</taxon>
        <taxon>Terriglobia</taxon>
        <taxon>Terriglobales</taxon>
        <taxon>Acidobacteriaceae</taxon>
        <taxon>Terriglobus</taxon>
    </lineage>
</organism>
<keyword evidence="4" id="KW-1185">Reference proteome</keyword>
<feature type="domain" description="AFL C-terminal" evidence="2">
    <location>
        <begin position="269"/>
        <end position="359"/>
    </location>
</feature>
<dbReference type="PANTHER" id="PTHR32015:SF1">
    <property type="entry name" value="LIPASE"/>
    <property type="match status" value="1"/>
</dbReference>
<sequence length="451" mass="48472">MILNQRIFFVVAVMLSLASLPTFGQNIAPKAEGNYPIVFVHGNGDDAAKWVGTIWLFESNGYPKDRLYAIRFSNPVARTDDSKPEANRSSTVDAASELSSFVTRVLLETHSRKVILIGSSRGGLTIRNYIQNGGGQSNVAAAILAGTPNHGVLVSTANLNGEFNGGGHFLTALNHANDDGSEVVDGVRFLTLRSDKLDKYAQPTGGASGASQVSTGVTFEGPALRGATNVVLPNLDHRELAFAPAAFREMFRFVTGTEPKTLIVQHEQTIQISGTVTGFTGVAPTNLPMQGVHLNIYPVSKDGGDSAPSYSITTGADGQWGPFTASSTQEYCFDLEFQGRHVRYFKAPLLRSTALLNLRFLPAPRDTTTHTANTALLFIARPEGYFSAGRDPVTLNGKSVSEEPQGLPVRDSFLLGLPDIQAVSVTLRGEHIIAQPSKDIANDLPIVDFLW</sequence>
<dbReference type="InterPro" id="IPR002918">
    <property type="entry name" value="Lipase_EstA/Esterase_EstB"/>
</dbReference>
<keyword evidence="1" id="KW-0732">Signal</keyword>
<feature type="signal peptide" evidence="1">
    <location>
        <begin position="1"/>
        <end position="24"/>
    </location>
</feature>
<reference evidence="3 4" key="1">
    <citation type="submission" date="2016-10" db="EMBL/GenBank/DDBJ databases">
        <authorList>
            <person name="de Groot N.N."/>
        </authorList>
    </citation>
    <scope>NUCLEOTIDE SEQUENCE [LARGE SCALE GENOMIC DNA]</scope>
    <source>
        <strain evidence="3 4">GAS232</strain>
    </source>
</reference>
<evidence type="ECO:0000313" key="4">
    <source>
        <dbReference type="Proteomes" id="UP000182427"/>
    </source>
</evidence>
<dbReference type="Pfam" id="PF18067">
    <property type="entry name" value="Lipase_C"/>
    <property type="match status" value="1"/>
</dbReference>
<dbReference type="InterPro" id="IPR040664">
    <property type="entry name" value="AFL_C"/>
</dbReference>
<dbReference type="OrthoDB" id="7329829at2"/>
<dbReference type="SUPFAM" id="SSF53474">
    <property type="entry name" value="alpha/beta-Hydrolases"/>
    <property type="match status" value="1"/>
</dbReference>
<dbReference type="Pfam" id="PF01674">
    <property type="entry name" value="Lipase_2"/>
    <property type="match status" value="1"/>
</dbReference>
<dbReference type="AlphaFoldDB" id="A0A1G7H822"/>
<dbReference type="GO" id="GO:0016042">
    <property type="term" value="P:lipid catabolic process"/>
    <property type="evidence" value="ECO:0007669"/>
    <property type="project" value="InterPro"/>
</dbReference>
<dbReference type="EMBL" id="LT629690">
    <property type="protein sequence ID" value="SDE96525.1"/>
    <property type="molecule type" value="Genomic_DNA"/>
</dbReference>
<name>A0A1G7H822_9BACT</name>